<organism evidence="1">
    <name type="scientific">Solanum chilense</name>
    <name type="common">Tomato</name>
    <name type="synonym">Lycopersicon chilense</name>
    <dbReference type="NCBI Taxonomy" id="4083"/>
    <lineage>
        <taxon>Eukaryota</taxon>
        <taxon>Viridiplantae</taxon>
        <taxon>Streptophyta</taxon>
        <taxon>Embryophyta</taxon>
        <taxon>Tracheophyta</taxon>
        <taxon>Spermatophyta</taxon>
        <taxon>Magnoliopsida</taxon>
        <taxon>eudicotyledons</taxon>
        <taxon>Gunneridae</taxon>
        <taxon>Pentapetalae</taxon>
        <taxon>asterids</taxon>
        <taxon>lamiids</taxon>
        <taxon>Solanales</taxon>
        <taxon>Solanaceae</taxon>
        <taxon>Solanoideae</taxon>
        <taxon>Solaneae</taxon>
        <taxon>Solanum</taxon>
        <taxon>Solanum subgen. Lycopersicon</taxon>
    </lineage>
</organism>
<protein>
    <submittedName>
        <fullName evidence="1">Uncharacterized protein</fullName>
    </submittedName>
</protein>
<reference evidence="1" key="1">
    <citation type="submission" date="2019-05" db="EMBL/GenBank/DDBJ databases">
        <title>The de novo reference genome and transcriptome assemblies of the wild tomato species Solanum chilense.</title>
        <authorList>
            <person name="Stam R."/>
            <person name="Nosenko T."/>
            <person name="Hoerger A.C."/>
            <person name="Stephan W."/>
            <person name="Seidel M.A."/>
            <person name="Kuhn J.M.M."/>
            <person name="Haberer G."/>
            <person name="Tellier A."/>
        </authorList>
    </citation>
    <scope>NUCLEOTIDE SEQUENCE</scope>
    <source>
        <tissue evidence="1">Mature leaves</tissue>
    </source>
</reference>
<comment type="caution">
    <text evidence="1">The sequence shown here is derived from an EMBL/GenBank/DDBJ whole genome shotgun (WGS) entry which is preliminary data.</text>
</comment>
<evidence type="ECO:0000313" key="1">
    <source>
        <dbReference type="EMBL" id="TMW81412.1"/>
    </source>
</evidence>
<gene>
    <name evidence="1" type="ORF">EJD97_009785</name>
</gene>
<dbReference type="AlphaFoldDB" id="A0A6N2AFY9"/>
<proteinExistence type="predicted"/>
<accession>A0A6N2AFY9</accession>
<sequence length="142" mass="15847">MEAPLKAVRDKKTGDVLFYKRSYPPFKNASLSIGSPGNSSVDVLPSKNKHVMASNFRDAAAAEQVILDFGDDYGFEQNYLLLEEKLSSANSRKQEHSKMLGKQAIATVTPEILEDMKSLSKDVYKLSSTEDVLNQFESQSFF</sequence>
<dbReference type="EMBL" id="RXGB01025304">
    <property type="protein sequence ID" value="TMW81412.1"/>
    <property type="molecule type" value="Genomic_DNA"/>
</dbReference>
<name>A0A6N2AFY9_SOLCI</name>